<evidence type="ECO:0000256" key="1">
    <source>
        <dbReference type="SAM" id="MobiDB-lite"/>
    </source>
</evidence>
<sequence>MAFAHTHAPEPWLSILIPVYNVSAYIGPCLDSVLAQSADDPGIELILLDDASRDDSWAQVEAYAARHPGKLRLLRHPDNRGLSAARNTLLTHATGRYVWFLDSDDMLLAGAVAGLRDIVHRHQPDLILCDYRLLDDTQPSQSRRKSRMQRTHTGPSRRCMDDPVTLLSGLLTCRQPHAWSKIAKRPLWAAAPFPEGRYFEDIAVLPSLLAVTRTWWHTATPWVAYRRHGSSILATLNEKKFHDLVLASELLQQGLSALPVAAHPKVAHALEYFQLRTFCNLAVQVKTLGPEFDRICRQSLQRIFPHGTRHAIAYCRRRGWWLRAWRAQRKLAQAGWLT</sequence>
<dbReference type="InterPro" id="IPR029044">
    <property type="entry name" value="Nucleotide-diphossugar_trans"/>
</dbReference>
<dbReference type="InterPro" id="IPR001173">
    <property type="entry name" value="Glyco_trans_2-like"/>
</dbReference>
<dbReference type="Pfam" id="PF00535">
    <property type="entry name" value="Glycos_transf_2"/>
    <property type="match status" value="1"/>
</dbReference>
<accession>A0A1M4ZDI1</accession>
<organism evidence="3 4">
    <name type="scientific">Thermomonas hydrothermalis</name>
    <dbReference type="NCBI Taxonomy" id="213588"/>
    <lineage>
        <taxon>Bacteria</taxon>
        <taxon>Pseudomonadati</taxon>
        <taxon>Pseudomonadota</taxon>
        <taxon>Gammaproteobacteria</taxon>
        <taxon>Lysobacterales</taxon>
        <taxon>Lysobacteraceae</taxon>
        <taxon>Thermomonas</taxon>
    </lineage>
</organism>
<reference evidence="4" key="1">
    <citation type="submission" date="2016-11" db="EMBL/GenBank/DDBJ databases">
        <authorList>
            <person name="Varghese N."/>
            <person name="Submissions S."/>
        </authorList>
    </citation>
    <scope>NUCLEOTIDE SEQUENCE [LARGE SCALE GENOMIC DNA]</scope>
    <source>
        <strain evidence="4">DSM 14834</strain>
    </source>
</reference>
<dbReference type="OrthoDB" id="9802649at2"/>
<evidence type="ECO:0000313" key="4">
    <source>
        <dbReference type="Proteomes" id="UP000242857"/>
    </source>
</evidence>
<evidence type="ECO:0000313" key="3">
    <source>
        <dbReference type="EMBL" id="SHF15842.1"/>
    </source>
</evidence>
<dbReference type="AlphaFoldDB" id="A0A1M4ZDI1"/>
<dbReference type="RefSeq" id="WP_072756345.1">
    <property type="nucleotide sequence ID" value="NZ_FQUK01000035.1"/>
</dbReference>
<feature type="region of interest" description="Disordered" evidence="1">
    <location>
        <begin position="139"/>
        <end position="158"/>
    </location>
</feature>
<dbReference type="STRING" id="213588.SAMN02745204_01910"/>
<gene>
    <name evidence="3" type="ORF">SAMN02745204_01910</name>
</gene>
<dbReference type="SUPFAM" id="SSF53448">
    <property type="entry name" value="Nucleotide-diphospho-sugar transferases"/>
    <property type="match status" value="1"/>
</dbReference>
<dbReference type="CDD" id="cd00761">
    <property type="entry name" value="Glyco_tranf_GTA_type"/>
    <property type="match status" value="1"/>
</dbReference>
<dbReference type="PANTHER" id="PTHR22916:SF3">
    <property type="entry name" value="UDP-GLCNAC:BETAGAL BETA-1,3-N-ACETYLGLUCOSAMINYLTRANSFERASE-LIKE PROTEIN 1"/>
    <property type="match status" value="1"/>
</dbReference>
<proteinExistence type="predicted"/>
<name>A0A1M4ZDI1_9GAMM</name>
<feature type="domain" description="Glycosyltransferase 2-like" evidence="2">
    <location>
        <begin position="14"/>
        <end position="144"/>
    </location>
</feature>
<dbReference type="Gene3D" id="3.90.550.10">
    <property type="entry name" value="Spore Coat Polysaccharide Biosynthesis Protein SpsA, Chain A"/>
    <property type="match status" value="1"/>
</dbReference>
<keyword evidence="3" id="KW-0808">Transferase</keyword>
<keyword evidence="4" id="KW-1185">Reference proteome</keyword>
<evidence type="ECO:0000259" key="2">
    <source>
        <dbReference type="Pfam" id="PF00535"/>
    </source>
</evidence>
<protein>
    <submittedName>
        <fullName evidence="3">Glycosyltransferase involved in cell wall bisynthesis</fullName>
    </submittedName>
</protein>
<dbReference type="GO" id="GO:0016758">
    <property type="term" value="F:hexosyltransferase activity"/>
    <property type="evidence" value="ECO:0007669"/>
    <property type="project" value="UniProtKB-ARBA"/>
</dbReference>
<dbReference type="PANTHER" id="PTHR22916">
    <property type="entry name" value="GLYCOSYLTRANSFERASE"/>
    <property type="match status" value="1"/>
</dbReference>
<dbReference type="EMBL" id="FQUK01000035">
    <property type="protein sequence ID" value="SHF15842.1"/>
    <property type="molecule type" value="Genomic_DNA"/>
</dbReference>
<dbReference type="Proteomes" id="UP000242857">
    <property type="component" value="Unassembled WGS sequence"/>
</dbReference>